<reference evidence="3 4" key="1">
    <citation type="journal article" date="2019" name="Nat. Ecol. Evol.">
        <title>Megaphylogeny resolves global patterns of mushroom evolution.</title>
        <authorList>
            <person name="Varga T."/>
            <person name="Krizsan K."/>
            <person name="Foldi C."/>
            <person name="Dima B."/>
            <person name="Sanchez-Garcia M."/>
            <person name="Sanchez-Ramirez S."/>
            <person name="Szollosi G.J."/>
            <person name="Szarkandi J.G."/>
            <person name="Papp V."/>
            <person name="Albert L."/>
            <person name="Andreopoulos W."/>
            <person name="Angelini C."/>
            <person name="Antonin V."/>
            <person name="Barry K.W."/>
            <person name="Bougher N.L."/>
            <person name="Buchanan P."/>
            <person name="Buyck B."/>
            <person name="Bense V."/>
            <person name="Catcheside P."/>
            <person name="Chovatia M."/>
            <person name="Cooper J."/>
            <person name="Damon W."/>
            <person name="Desjardin D."/>
            <person name="Finy P."/>
            <person name="Geml J."/>
            <person name="Haridas S."/>
            <person name="Hughes K."/>
            <person name="Justo A."/>
            <person name="Karasinski D."/>
            <person name="Kautmanova I."/>
            <person name="Kiss B."/>
            <person name="Kocsube S."/>
            <person name="Kotiranta H."/>
            <person name="LaButti K.M."/>
            <person name="Lechner B.E."/>
            <person name="Liimatainen K."/>
            <person name="Lipzen A."/>
            <person name="Lukacs Z."/>
            <person name="Mihaltcheva S."/>
            <person name="Morgado L.N."/>
            <person name="Niskanen T."/>
            <person name="Noordeloos M.E."/>
            <person name="Ohm R.A."/>
            <person name="Ortiz-Santana B."/>
            <person name="Ovrebo C."/>
            <person name="Racz N."/>
            <person name="Riley R."/>
            <person name="Savchenko A."/>
            <person name="Shiryaev A."/>
            <person name="Soop K."/>
            <person name="Spirin V."/>
            <person name="Szebenyi C."/>
            <person name="Tomsovsky M."/>
            <person name="Tulloss R.E."/>
            <person name="Uehling J."/>
            <person name="Grigoriev I.V."/>
            <person name="Vagvolgyi C."/>
            <person name="Papp T."/>
            <person name="Martin F.M."/>
            <person name="Miettinen O."/>
            <person name="Hibbett D.S."/>
            <person name="Nagy L.G."/>
        </authorList>
    </citation>
    <scope>NUCLEOTIDE SEQUENCE [LARGE SCALE GENOMIC DNA]</scope>
    <source>
        <strain evidence="3 4">CBS 166.37</strain>
    </source>
</reference>
<feature type="domain" description="Fe2OG dioxygenase" evidence="2">
    <location>
        <begin position="179"/>
        <end position="293"/>
    </location>
</feature>
<keyword evidence="4" id="KW-1185">Reference proteome</keyword>
<dbReference type="InterPro" id="IPR005123">
    <property type="entry name" value="Oxoglu/Fe-dep_dioxygenase_dom"/>
</dbReference>
<organism evidence="3 4">
    <name type="scientific">Crucibulum laeve</name>
    <dbReference type="NCBI Taxonomy" id="68775"/>
    <lineage>
        <taxon>Eukaryota</taxon>
        <taxon>Fungi</taxon>
        <taxon>Dikarya</taxon>
        <taxon>Basidiomycota</taxon>
        <taxon>Agaricomycotina</taxon>
        <taxon>Agaricomycetes</taxon>
        <taxon>Agaricomycetidae</taxon>
        <taxon>Agaricales</taxon>
        <taxon>Agaricineae</taxon>
        <taxon>Nidulariaceae</taxon>
        <taxon>Crucibulum</taxon>
    </lineage>
</organism>
<dbReference type="Gene3D" id="2.60.120.330">
    <property type="entry name" value="B-lactam Antibiotic, Isopenicillin N Synthase, Chain"/>
    <property type="match status" value="1"/>
</dbReference>
<keyword evidence="1" id="KW-0408">Iron</keyword>
<dbReference type="EMBL" id="ML213609">
    <property type="protein sequence ID" value="TFK37210.1"/>
    <property type="molecule type" value="Genomic_DNA"/>
</dbReference>
<gene>
    <name evidence="3" type="ORF">BDQ12DRAFT_685508</name>
</gene>
<sequence>MSDLNYPVKVVDVGPFLNGSDKQGVADALLSSFQSIGFVYIVNHGIPKGKIDGMFEWSRRFFSQPTEVKQLAPHPPSGTHHRGYSAPGVEKVVQHIYDSTEVAQNRAKAPDVKESFESGREDDEAMPNIWLPEGVLPGFKEACLDFYWKCREVELTVLTALAVAFHLPEDYFVKVHAKADNQLRLLHYPSVPISALTENKLSRIDGHSDFGSITLLLQDNIGGLEVEDPNSPGQFKPVPPVEDSIVVNAGDLLMRWSNDTIKSTVHRVRAPQDIRTEDHMAPERYSIPYFCCTDRATDVDCIPGTYSDERPKKYEPISAMEYVMKRLAANY</sequence>
<dbReference type="PANTHER" id="PTHR47990">
    <property type="entry name" value="2-OXOGLUTARATE (2OG) AND FE(II)-DEPENDENT OXYGENASE SUPERFAMILY PROTEIN-RELATED"/>
    <property type="match status" value="1"/>
</dbReference>
<dbReference type="AlphaFoldDB" id="A0A5C3LW36"/>
<evidence type="ECO:0000256" key="1">
    <source>
        <dbReference type="RuleBase" id="RU003682"/>
    </source>
</evidence>
<dbReference type="Proteomes" id="UP000308652">
    <property type="component" value="Unassembled WGS sequence"/>
</dbReference>
<evidence type="ECO:0000259" key="2">
    <source>
        <dbReference type="PROSITE" id="PS51471"/>
    </source>
</evidence>
<dbReference type="InterPro" id="IPR050231">
    <property type="entry name" value="Iron_ascorbate_oxido_reductase"/>
</dbReference>
<protein>
    <submittedName>
        <fullName evidence="3">Thymine dioxygenase</fullName>
    </submittedName>
</protein>
<dbReference type="GO" id="GO:0046872">
    <property type="term" value="F:metal ion binding"/>
    <property type="evidence" value="ECO:0007669"/>
    <property type="project" value="UniProtKB-KW"/>
</dbReference>
<dbReference type="InterPro" id="IPR027443">
    <property type="entry name" value="IPNS-like_sf"/>
</dbReference>
<dbReference type="Pfam" id="PF03171">
    <property type="entry name" value="2OG-FeII_Oxy"/>
    <property type="match status" value="1"/>
</dbReference>
<comment type="similarity">
    <text evidence="1">Belongs to the iron/ascorbate-dependent oxidoreductase family.</text>
</comment>
<dbReference type="STRING" id="68775.A0A5C3LW36"/>
<dbReference type="SUPFAM" id="SSF51197">
    <property type="entry name" value="Clavaminate synthase-like"/>
    <property type="match status" value="1"/>
</dbReference>
<dbReference type="PROSITE" id="PS51471">
    <property type="entry name" value="FE2OG_OXY"/>
    <property type="match status" value="1"/>
</dbReference>
<dbReference type="InterPro" id="IPR026992">
    <property type="entry name" value="DIOX_N"/>
</dbReference>
<dbReference type="Pfam" id="PF14226">
    <property type="entry name" value="DIOX_N"/>
    <property type="match status" value="1"/>
</dbReference>
<dbReference type="InterPro" id="IPR044861">
    <property type="entry name" value="IPNS-like_FE2OG_OXY"/>
</dbReference>
<proteinExistence type="inferred from homology"/>
<keyword evidence="1" id="KW-0560">Oxidoreductase</keyword>
<dbReference type="PRINTS" id="PR00682">
    <property type="entry name" value="IPNSYNTHASE"/>
</dbReference>
<accession>A0A5C3LW36</accession>
<name>A0A5C3LW36_9AGAR</name>
<dbReference type="OrthoDB" id="288590at2759"/>
<dbReference type="GO" id="GO:0051213">
    <property type="term" value="F:dioxygenase activity"/>
    <property type="evidence" value="ECO:0007669"/>
    <property type="project" value="UniProtKB-KW"/>
</dbReference>
<evidence type="ECO:0000313" key="3">
    <source>
        <dbReference type="EMBL" id="TFK37210.1"/>
    </source>
</evidence>
<evidence type="ECO:0000313" key="4">
    <source>
        <dbReference type="Proteomes" id="UP000308652"/>
    </source>
</evidence>
<keyword evidence="3" id="KW-0223">Dioxygenase</keyword>
<keyword evidence="1" id="KW-0479">Metal-binding</keyword>